<protein>
    <recommendedName>
        <fullName evidence="1">GST N-terminal domain-containing protein</fullName>
    </recommendedName>
</protein>
<proteinExistence type="predicted"/>
<name>A0A382U8N6_9ZZZZ</name>
<dbReference type="SUPFAM" id="SSF52833">
    <property type="entry name" value="Thioredoxin-like"/>
    <property type="match status" value="1"/>
</dbReference>
<dbReference type="Gene3D" id="3.40.30.10">
    <property type="entry name" value="Glutaredoxin"/>
    <property type="match status" value="1"/>
</dbReference>
<feature type="domain" description="GST N-terminal" evidence="1">
    <location>
        <begin position="1"/>
        <end position="66"/>
    </location>
</feature>
<dbReference type="PANTHER" id="PTHR43968:SF6">
    <property type="entry name" value="GLUTATHIONE S-TRANSFERASE OMEGA"/>
    <property type="match status" value="1"/>
</dbReference>
<dbReference type="Gene3D" id="1.20.1050.10">
    <property type="match status" value="1"/>
</dbReference>
<gene>
    <name evidence="2" type="ORF">METZ01_LOCUS383089</name>
</gene>
<sequence length="146" mass="17093">MRARLSLAYAGISYEHREILLKDRPEALYHLSAKGTVPVLQLTDQTVIDESMAVMKWALQKNDPDHWYTNRIDEQDALILRNDGEFKERLDRYKYHVRFPKESYETYQENISEILSEYDLVLSSSSYLLGGQVSLADMALFPFIRQ</sequence>
<dbReference type="Pfam" id="PF13409">
    <property type="entry name" value="GST_N_2"/>
    <property type="match status" value="1"/>
</dbReference>
<dbReference type="GO" id="GO:0005737">
    <property type="term" value="C:cytoplasm"/>
    <property type="evidence" value="ECO:0007669"/>
    <property type="project" value="TreeGrafter"/>
</dbReference>
<dbReference type="InterPro" id="IPR050983">
    <property type="entry name" value="GST_Omega/HSP26"/>
</dbReference>
<organism evidence="2">
    <name type="scientific">marine metagenome</name>
    <dbReference type="NCBI Taxonomy" id="408172"/>
    <lineage>
        <taxon>unclassified sequences</taxon>
        <taxon>metagenomes</taxon>
        <taxon>ecological metagenomes</taxon>
    </lineage>
</organism>
<dbReference type="PANTHER" id="PTHR43968">
    <property type="match status" value="1"/>
</dbReference>
<dbReference type="Pfam" id="PF13410">
    <property type="entry name" value="GST_C_2"/>
    <property type="match status" value="1"/>
</dbReference>
<accession>A0A382U8N6</accession>
<dbReference type="InterPro" id="IPR036249">
    <property type="entry name" value="Thioredoxin-like_sf"/>
</dbReference>
<evidence type="ECO:0000259" key="1">
    <source>
        <dbReference type="PROSITE" id="PS50404"/>
    </source>
</evidence>
<reference evidence="2" key="1">
    <citation type="submission" date="2018-05" db="EMBL/GenBank/DDBJ databases">
        <authorList>
            <person name="Lanie J.A."/>
            <person name="Ng W.-L."/>
            <person name="Kazmierczak K.M."/>
            <person name="Andrzejewski T.M."/>
            <person name="Davidsen T.M."/>
            <person name="Wayne K.J."/>
            <person name="Tettelin H."/>
            <person name="Glass J.I."/>
            <person name="Rusch D."/>
            <person name="Podicherti R."/>
            <person name="Tsui H.-C.T."/>
            <person name="Winkler M.E."/>
        </authorList>
    </citation>
    <scope>NUCLEOTIDE SEQUENCE</scope>
</reference>
<dbReference type="SUPFAM" id="SSF47616">
    <property type="entry name" value="GST C-terminal domain-like"/>
    <property type="match status" value="1"/>
</dbReference>
<dbReference type="PROSITE" id="PS50404">
    <property type="entry name" value="GST_NTER"/>
    <property type="match status" value="1"/>
</dbReference>
<evidence type="ECO:0000313" key="2">
    <source>
        <dbReference type="EMBL" id="SVD30235.1"/>
    </source>
</evidence>
<feature type="non-terminal residue" evidence="2">
    <location>
        <position position="146"/>
    </location>
</feature>
<dbReference type="InterPro" id="IPR036282">
    <property type="entry name" value="Glutathione-S-Trfase_C_sf"/>
</dbReference>
<dbReference type="AlphaFoldDB" id="A0A382U8N6"/>
<dbReference type="EMBL" id="UINC01142102">
    <property type="protein sequence ID" value="SVD30235.1"/>
    <property type="molecule type" value="Genomic_DNA"/>
</dbReference>
<dbReference type="InterPro" id="IPR004045">
    <property type="entry name" value="Glutathione_S-Trfase_N"/>
</dbReference>